<dbReference type="Gene3D" id="2.40.70.10">
    <property type="entry name" value="Acid Proteases"/>
    <property type="match status" value="1"/>
</dbReference>
<dbReference type="GO" id="GO:0006508">
    <property type="term" value="P:proteolysis"/>
    <property type="evidence" value="ECO:0007669"/>
    <property type="project" value="UniProtKB-KW"/>
</dbReference>
<dbReference type="PANTHER" id="PTHR19422:SF123">
    <property type="entry name" value="RT1 CLASS I, LOCUS CE15"/>
    <property type="match status" value="1"/>
</dbReference>
<keyword evidence="3" id="KW-0064">Aspartyl protease</keyword>
<dbReference type="EMBL" id="JH880384">
    <property type="protein sequence ID" value="ELR62041.1"/>
    <property type="molecule type" value="Genomic_DNA"/>
</dbReference>
<dbReference type="Pfam" id="PF00077">
    <property type="entry name" value="RVP"/>
    <property type="match status" value="1"/>
</dbReference>
<evidence type="ECO:0000256" key="1">
    <source>
        <dbReference type="ARBA" id="ARBA00012493"/>
    </source>
</evidence>
<name>L8J009_9CETA</name>
<gene>
    <name evidence="7" type="ORF">M91_12577</name>
</gene>
<evidence type="ECO:0000259" key="6">
    <source>
        <dbReference type="PROSITE" id="PS50878"/>
    </source>
</evidence>
<dbReference type="InterPro" id="IPR043502">
    <property type="entry name" value="DNA/RNA_pol_sf"/>
</dbReference>
<dbReference type="InterPro" id="IPR001995">
    <property type="entry name" value="Peptidase_A2_cat"/>
</dbReference>
<reference evidence="7 8" key="1">
    <citation type="journal article" date="2012" name="Nat. Genet.">
        <title>The yak genome and adaptation to life at high altitude.</title>
        <authorList>
            <person name="Qiu Q."/>
            <person name="Zhang G."/>
            <person name="Ma T."/>
            <person name="Qian W."/>
            <person name="Wang J."/>
            <person name="Ye Z."/>
            <person name="Cao C."/>
            <person name="Hu Q."/>
            <person name="Kim J."/>
            <person name="Larkin D.M."/>
            <person name="Auvil L."/>
            <person name="Capitanu B."/>
            <person name="Ma J."/>
            <person name="Lewin H.A."/>
            <person name="Qian X."/>
            <person name="Lang Y."/>
            <person name="Zhou R."/>
            <person name="Wang L."/>
            <person name="Wang K."/>
            <person name="Xia J."/>
            <person name="Liao S."/>
            <person name="Pan S."/>
            <person name="Lu X."/>
            <person name="Hou H."/>
            <person name="Wang Y."/>
            <person name="Zang X."/>
            <person name="Yin Y."/>
            <person name="Ma H."/>
            <person name="Zhang J."/>
            <person name="Wang Z."/>
            <person name="Zhang Y."/>
            <person name="Zhang D."/>
            <person name="Yonezawa T."/>
            <person name="Hasegawa M."/>
            <person name="Zhong Y."/>
            <person name="Liu W."/>
            <person name="Zhang Y."/>
            <person name="Huang Z."/>
            <person name="Zhang S."/>
            <person name="Long R."/>
            <person name="Yang H."/>
            <person name="Wang J."/>
            <person name="Lenstra J.A."/>
            <person name="Cooper D.N."/>
            <person name="Wu Y."/>
            <person name="Wang J."/>
            <person name="Shi P."/>
            <person name="Wang J."/>
            <person name="Liu J."/>
        </authorList>
    </citation>
    <scope>NUCLEOTIDE SEQUENCE [LARGE SCALE GENOMIC DNA]</scope>
    <source>
        <strain evidence="8">yakQH1</strain>
    </source>
</reference>
<dbReference type="InterPro" id="IPR001969">
    <property type="entry name" value="Aspartic_peptidase_AS"/>
</dbReference>
<feature type="domain" description="Peptidase A2" evidence="5">
    <location>
        <begin position="1"/>
        <end position="75"/>
    </location>
</feature>
<dbReference type="GO" id="GO:0003964">
    <property type="term" value="F:RNA-directed DNA polymerase activity"/>
    <property type="evidence" value="ECO:0007669"/>
    <property type="project" value="UniProtKB-EC"/>
</dbReference>
<dbReference type="Gene3D" id="3.10.10.10">
    <property type="entry name" value="HIV Type 1 Reverse Transcriptase, subunit A, domain 1"/>
    <property type="match status" value="1"/>
</dbReference>
<dbReference type="InterPro" id="IPR051592">
    <property type="entry name" value="HERV-K_Pro_peptidase_A2"/>
</dbReference>
<dbReference type="CDD" id="cd05482">
    <property type="entry name" value="HIV_retropepsin_like"/>
    <property type="match status" value="1"/>
</dbReference>
<sequence>GILDTGADVSVISQKHWPDEWPKQVVISTLQRIGQSHDPEQSSTFLKWRDEEGHEGHFQPYVLPGLPVNLWGRDVMMNMGVYLYSPDKKIRVIDRPAIHADPIKWKSDDPVWVDQWPLSIEKITAANQLVQEQLALGHITPANSPWNSPIFVIKKKTGKRRLLQDLRKVNETMELVGPLQPGLPTPMAIPKHTYKIIIDLRDCFYTIPLATNDCQKFAFSVPSTNYKEPMQRYQWQVLPQGMANS</sequence>
<dbReference type="PROSITE" id="PS50878">
    <property type="entry name" value="RT_POL"/>
    <property type="match status" value="1"/>
</dbReference>
<evidence type="ECO:0000256" key="3">
    <source>
        <dbReference type="ARBA" id="ARBA00022750"/>
    </source>
</evidence>
<evidence type="ECO:0000256" key="2">
    <source>
        <dbReference type="ARBA" id="ARBA00022670"/>
    </source>
</evidence>
<dbReference type="GO" id="GO:0004190">
    <property type="term" value="F:aspartic-type endopeptidase activity"/>
    <property type="evidence" value="ECO:0007669"/>
    <property type="project" value="UniProtKB-KW"/>
</dbReference>
<dbReference type="EC" id="2.7.7.49" evidence="1"/>
<dbReference type="Proteomes" id="UP000011080">
    <property type="component" value="Unassembled WGS sequence"/>
</dbReference>
<organism evidence="7 8">
    <name type="scientific">Bos mutus</name>
    <name type="common">wild yak</name>
    <dbReference type="NCBI Taxonomy" id="72004"/>
    <lineage>
        <taxon>Eukaryota</taxon>
        <taxon>Metazoa</taxon>
        <taxon>Chordata</taxon>
        <taxon>Craniata</taxon>
        <taxon>Vertebrata</taxon>
        <taxon>Euteleostomi</taxon>
        <taxon>Mammalia</taxon>
        <taxon>Eutheria</taxon>
        <taxon>Laurasiatheria</taxon>
        <taxon>Artiodactyla</taxon>
        <taxon>Ruminantia</taxon>
        <taxon>Pecora</taxon>
        <taxon>Bovidae</taxon>
        <taxon>Bovinae</taxon>
        <taxon>Bos</taxon>
    </lineage>
</organism>
<dbReference type="InterPro" id="IPR018061">
    <property type="entry name" value="Retropepsins"/>
</dbReference>
<dbReference type="AlphaFoldDB" id="L8J009"/>
<keyword evidence="4" id="KW-0378">Hydrolase</keyword>
<accession>L8J009</accession>
<evidence type="ECO:0000313" key="7">
    <source>
        <dbReference type="EMBL" id="ELR62041.1"/>
    </source>
</evidence>
<dbReference type="SUPFAM" id="SSF56672">
    <property type="entry name" value="DNA/RNA polymerases"/>
    <property type="match status" value="1"/>
</dbReference>
<dbReference type="PROSITE" id="PS00141">
    <property type="entry name" value="ASP_PROTEASE"/>
    <property type="match status" value="1"/>
</dbReference>
<evidence type="ECO:0000259" key="5">
    <source>
        <dbReference type="PROSITE" id="PS50175"/>
    </source>
</evidence>
<evidence type="ECO:0000256" key="4">
    <source>
        <dbReference type="ARBA" id="ARBA00022801"/>
    </source>
</evidence>
<evidence type="ECO:0000313" key="8">
    <source>
        <dbReference type="Proteomes" id="UP000011080"/>
    </source>
</evidence>
<feature type="domain" description="Reverse transcriptase" evidence="6">
    <location>
        <begin position="134"/>
        <end position="245"/>
    </location>
</feature>
<dbReference type="PROSITE" id="PS50175">
    <property type="entry name" value="ASP_PROT_RETROV"/>
    <property type="match status" value="1"/>
</dbReference>
<protein>
    <recommendedName>
        <fullName evidence="1">RNA-directed DNA polymerase</fullName>
        <ecNumber evidence="1">2.7.7.49</ecNumber>
    </recommendedName>
</protein>
<feature type="non-terminal residue" evidence="7">
    <location>
        <position position="1"/>
    </location>
</feature>
<feature type="non-terminal residue" evidence="7">
    <location>
        <position position="245"/>
    </location>
</feature>
<dbReference type="InterPro" id="IPR021109">
    <property type="entry name" value="Peptidase_aspartic_dom_sf"/>
</dbReference>
<keyword evidence="2" id="KW-0645">Protease</keyword>
<dbReference type="Pfam" id="PF00078">
    <property type="entry name" value="RVT_1"/>
    <property type="match status" value="1"/>
</dbReference>
<dbReference type="InterPro" id="IPR000477">
    <property type="entry name" value="RT_dom"/>
</dbReference>
<dbReference type="SUPFAM" id="SSF50630">
    <property type="entry name" value="Acid proteases"/>
    <property type="match status" value="1"/>
</dbReference>
<proteinExistence type="predicted"/>
<dbReference type="InterPro" id="IPR034170">
    <property type="entry name" value="Retropepsin-like_cat_dom"/>
</dbReference>
<dbReference type="PANTHER" id="PTHR19422">
    <property type="entry name" value="GAG RETROVIRAL POLYPROTEIN"/>
    <property type="match status" value="1"/>
</dbReference>